<feature type="transmembrane region" description="Helical" evidence="1">
    <location>
        <begin position="12"/>
        <end position="29"/>
    </location>
</feature>
<evidence type="ECO:0000256" key="1">
    <source>
        <dbReference type="SAM" id="Phobius"/>
    </source>
</evidence>
<feature type="transmembrane region" description="Helical" evidence="1">
    <location>
        <begin position="147"/>
        <end position="166"/>
    </location>
</feature>
<evidence type="ECO:0000313" key="2">
    <source>
        <dbReference type="EMBL" id="KLD63422.1"/>
    </source>
</evidence>
<feature type="transmembrane region" description="Helical" evidence="1">
    <location>
        <begin position="172"/>
        <end position="191"/>
    </location>
</feature>
<name>A0A0G9H6U6_9GAMM</name>
<evidence type="ECO:0008006" key="4">
    <source>
        <dbReference type="Google" id="ProtNLM"/>
    </source>
</evidence>
<accession>A0A0G9H6U6</accession>
<sequence>MSARAAPRTRSAFYLILSLVMAAVIIGGFSRTVPDDFTASPSLPVLLQVHGVIFSLWLVLLVVQPALVFRGSIRLHRRLGLAGAILAAAMVVLGFTATFVSIHNKLVPSFFPPAIFLAMNVIGILVFGSLVTAGVKLRRQADWHRRLMVCATVSILGPGIGRLLPMDSFGRAAPMVMFGVIMLFALAGPAYDLFTRGRVHAAYLWGVGIILLSMLMTGPVAFSPPTQTLLAWIQSI</sequence>
<organism evidence="2 3">
    <name type="scientific">Dyella japonica DSM 16301</name>
    <dbReference type="NCBI Taxonomy" id="1440762"/>
    <lineage>
        <taxon>Bacteria</taxon>
        <taxon>Pseudomonadati</taxon>
        <taxon>Pseudomonadota</taxon>
        <taxon>Gammaproteobacteria</taxon>
        <taxon>Lysobacterales</taxon>
        <taxon>Rhodanobacteraceae</taxon>
        <taxon>Dyella</taxon>
    </lineage>
</organism>
<feature type="transmembrane region" description="Helical" evidence="1">
    <location>
        <begin position="81"/>
        <end position="102"/>
    </location>
</feature>
<dbReference type="STRING" id="1440762.Y882_11655"/>
<protein>
    <recommendedName>
        <fullName evidence="4">DUF2306 domain-containing protein</fullName>
    </recommendedName>
</protein>
<proteinExistence type="predicted"/>
<reference evidence="2 3" key="1">
    <citation type="journal article" date="2015" name="Antonie Van Leeuwenhoek">
        <title>A phylogenomic and molecular marker based taxonomic framework for the order Xanthomonadales: proposal to transfer the families Algiphilaceae and Solimonadaceae to the order Nevskiales ord. nov. and to create a new family within the order Xanthomonadales, the family Rhodanobacteraceae fam. nov., containing the genus Rhodanobacter and its closest relatives.</title>
        <authorList>
            <person name="Naushad S."/>
            <person name="Adeolu M."/>
            <person name="Wong S."/>
            <person name="Sohail M."/>
            <person name="Schellhorn H.E."/>
            <person name="Gupta R.S."/>
        </authorList>
    </citation>
    <scope>NUCLEOTIDE SEQUENCE [LARGE SCALE GENOMIC DNA]</scope>
    <source>
        <strain evidence="2 3">DSM 16301</strain>
    </source>
</reference>
<feature type="transmembrane region" description="Helical" evidence="1">
    <location>
        <begin position="49"/>
        <end position="69"/>
    </location>
</feature>
<evidence type="ECO:0000313" key="3">
    <source>
        <dbReference type="Proteomes" id="UP000035481"/>
    </source>
</evidence>
<keyword evidence="1" id="KW-0812">Transmembrane</keyword>
<dbReference type="EMBL" id="JPLA01000028">
    <property type="protein sequence ID" value="KLD63422.1"/>
    <property type="molecule type" value="Genomic_DNA"/>
</dbReference>
<feature type="transmembrane region" description="Helical" evidence="1">
    <location>
        <begin position="114"/>
        <end position="135"/>
    </location>
</feature>
<feature type="transmembrane region" description="Helical" evidence="1">
    <location>
        <begin position="203"/>
        <end position="222"/>
    </location>
</feature>
<dbReference type="PATRIC" id="fig|1440762.4.peg.1832"/>
<gene>
    <name evidence="2" type="ORF">Y882_11655</name>
</gene>
<dbReference type="AlphaFoldDB" id="A0A0G9H6U6"/>
<keyword evidence="1" id="KW-1133">Transmembrane helix</keyword>
<keyword evidence="1" id="KW-0472">Membrane</keyword>
<comment type="caution">
    <text evidence="2">The sequence shown here is derived from an EMBL/GenBank/DDBJ whole genome shotgun (WGS) entry which is preliminary data.</text>
</comment>
<dbReference type="Proteomes" id="UP000035481">
    <property type="component" value="Unassembled WGS sequence"/>
</dbReference>